<evidence type="ECO:0000313" key="5">
    <source>
        <dbReference type="Proteomes" id="UP000218231"/>
    </source>
</evidence>
<organism evidence="4 5">
    <name type="scientific">Diploscapter pachys</name>
    <dbReference type="NCBI Taxonomy" id="2018661"/>
    <lineage>
        <taxon>Eukaryota</taxon>
        <taxon>Metazoa</taxon>
        <taxon>Ecdysozoa</taxon>
        <taxon>Nematoda</taxon>
        <taxon>Chromadorea</taxon>
        <taxon>Rhabditida</taxon>
        <taxon>Rhabditina</taxon>
        <taxon>Rhabditomorpha</taxon>
        <taxon>Rhabditoidea</taxon>
        <taxon>Rhabditidae</taxon>
        <taxon>Diploscapter</taxon>
    </lineage>
</organism>
<keyword evidence="1" id="KW-0479">Metal-binding</keyword>
<evidence type="ECO:0000313" key="4">
    <source>
        <dbReference type="EMBL" id="PAV89610.1"/>
    </source>
</evidence>
<dbReference type="STRING" id="2018661.A0A2A2LTW3"/>
<evidence type="ECO:0000256" key="2">
    <source>
        <dbReference type="ARBA" id="ARBA00022737"/>
    </source>
</evidence>
<dbReference type="Proteomes" id="UP000218231">
    <property type="component" value="Unassembled WGS sequence"/>
</dbReference>
<dbReference type="Gene3D" id="1.10.238.10">
    <property type="entry name" value="EF-hand"/>
    <property type="match status" value="1"/>
</dbReference>
<gene>
    <name evidence="4" type="ORF">WR25_19653</name>
</gene>
<protein>
    <recommendedName>
        <fullName evidence="3">EF-hand domain-containing protein</fullName>
    </recommendedName>
</protein>
<feature type="domain" description="EF-hand" evidence="3">
    <location>
        <begin position="41"/>
        <end position="76"/>
    </location>
</feature>
<dbReference type="InterPro" id="IPR052266">
    <property type="entry name" value="Miro-EF-hand_domain"/>
</dbReference>
<dbReference type="PROSITE" id="PS50222">
    <property type="entry name" value="EF_HAND_2"/>
    <property type="match status" value="1"/>
</dbReference>
<accession>A0A2A2LTW3</accession>
<dbReference type="PANTHER" id="PTHR46819:SF1">
    <property type="entry name" value="EF-HAND CALCIUM-BINDING DOMAIN-CONTAINING PROTEIN 7"/>
    <property type="match status" value="1"/>
</dbReference>
<dbReference type="PANTHER" id="PTHR46819">
    <property type="entry name" value="EF-HAND CALCIUM-BINDING DOMAIN-CONTAINING PROTEIN 7"/>
    <property type="match status" value="1"/>
</dbReference>
<reference evidence="4 5" key="1">
    <citation type="journal article" date="2017" name="Curr. Biol.">
        <title>Genome architecture and evolution of a unichromosomal asexual nematode.</title>
        <authorList>
            <person name="Fradin H."/>
            <person name="Zegar C."/>
            <person name="Gutwein M."/>
            <person name="Lucas J."/>
            <person name="Kovtun M."/>
            <person name="Corcoran D."/>
            <person name="Baugh L.R."/>
            <person name="Kiontke K."/>
            <person name="Gunsalus K."/>
            <person name="Fitch D.H."/>
            <person name="Piano F."/>
        </authorList>
    </citation>
    <scope>NUCLEOTIDE SEQUENCE [LARGE SCALE GENOMIC DNA]</scope>
    <source>
        <strain evidence="4">PF1309</strain>
    </source>
</reference>
<proteinExistence type="predicted"/>
<dbReference type="GO" id="GO:0098797">
    <property type="term" value="C:plasma membrane protein complex"/>
    <property type="evidence" value="ECO:0007669"/>
    <property type="project" value="TreeGrafter"/>
</dbReference>
<evidence type="ECO:0000256" key="1">
    <source>
        <dbReference type="ARBA" id="ARBA00022723"/>
    </source>
</evidence>
<name>A0A2A2LTW3_9BILA</name>
<dbReference type="GO" id="GO:0005509">
    <property type="term" value="F:calcium ion binding"/>
    <property type="evidence" value="ECO:0007669"/>
    <property type="project" value="InterPro"/>
</dbReference>
<comment type="caution">
    <text evidence="4">The sequence shown here is derived from an EMBL/GenBank/DDBJ whole genome shotgun (WGS) entry which is preliminary data.</text>
</comment>
<sequence length="204" mass="23678">MTLSDGDVITVICLGTTVSQAQQDLKNPVEIVQENGKLMKRYKVTLMNLFDAFDWDCDGYLNLREMDAYTIMSGDEDGVKEDEWNMLKSEFDFAEEKMTIKGFIHMHEAEASSLTEDQSTLDDIWSSLERLGYNKQLRLVHEMKDRVFRLQIDEEHNVKWNFVCGTKSFKLDETEYMLIVSYTATEAEHSVLFKLVDDNEQIVS</sequence>
<keyword evidence="5" id="KW-1185">Reference proteome</keyword>
<dbReference type="InterPro" id="IPR002048">
    <property type="entry name" value="EF_hand_dom"/>
</dbReference>
<dbReference type="InterPro" id="IPR011992">
    <property type="entry name" value="EF-hand-dom_pair"/>
</dbReference>
<dbReference type="SUPFAM" id="SSF47473">
    <property type="entry name" value="EF-hand"/>
    <property type="match status" value="1"/>
</dbReference>
<dbReference type="AlphaFoldDB" id="A0A2A2LTW3"/>
<dbReference type="GO" id="GO:0060170">
    <property type="term" value="C:ciliary membrane"/>
    <property type="evidence" value="ECO:0007669"/>
    <property type="project" value="TreeGrafter"/>
</dbReference>
<dbReference type="GO" id="GO:1903569">
    <property type="term" value="P:positive regulation of protein localization to ciliary membrane"/>
    <property type="evidence" value="ECO:0007669"/>
    <property type="project" value="TreeGrafter"/>
</dbReference>
<evidence type="ECO:0000259" key="3">
    <source>
        <dbReference type="PROSITE" id="PS50222"/>
    </source>
</evidence>
<keyword evidence="2" id="KW-0677">Repeat</keyword>
<dbReference type="OrthoDB" id="26525at2759"/>
<dbReference type="EMBL" id="LIAE01006435">
    <property type="protein sequence ID" value="PAV89610.1"/>
    <property type="molecule type" value="Genomic_DNA"/>
</dbReference>